<evidence type="ECO:0000313" key="1">
    <source>
        <dbReference type="EMBL" id="JAR88767.1"/>
    </source>
</evidence>
<sequence>MPQSVLSLAGPSVLVGICAAGIRMVYGACLPLFRRAHSEQQSSQKAPLQTQGYHKTSAECLQRLNLENTSMQALPRVSVDSKKSRPWAFPKSTWKNHYVEASKCSLRYGTEHCETRRAQCV</sequence>
<organism evidence="1">
    <name type="scientific">Ixodes ricinus</name>
    <name type="common">Common tick</name>
    <name type="synonym">Acarus ricinus</name>
    <dbReference type="NCBI Taxonomy" id="34613"/>
    <lineage>
        <taxon>Eukaryota</taxon>
        <taxon>Metazoa</taxon>
        <taxon>Ecdysozoa</taxon>
        <taxon>Arthropoda</taxon>
        <taxon>Chelicerata</taxon>
        <taxon>Arachnida</taxon>
        <taxon>Acari</taxon>
        <taxon>Parasitiformes</taxon>
        <taxon>Ixodida</taxon>
        <taxon>Ixodoidea</taxon>
        <taxon>Ixodidae</taxon>
        <taxon>Ixodinae</taxon>
        <taxon>Ixodes</taxon>
    </lineage>
</organism>
<dbReference type="EMBL" id="GEGO01006637">
    <property type="protein sequence ID" value="JAR88767.1"/>
    <property type="molecule type" value="Transcribed_RNA"/>
</dbReference>
<dbReference type="AlphaFoldDB" id="A0A147BDC0"/>
<proteinExistence type="predicted"/>
<feature type="non-terminal residue" evidence="1">
    <location>
        <position position="121"/>
    </location>
</feature>
<accession>A0A147BDC0</accession>
<reference evidence="1" key="1">
    <citation type="journal article" date="2018" name="PLoS Negl. Trop. Dis.">
        <title>Sialome diversity of ticks revealed by RNAseq of single tick salivary glands.</title>
        <authorList>
            <person name="Perner J."/>
            <person name="Kropackova S."/>
            <person name="Kopacek P."/>
            <person name="Ribeiro J.M."/>
        </authorList>
    </citation>
    <scope>NUCLEOTIDE SEQUENCE</scope>
    <source>
        <strain evidence="1">Siblings of single egg batch collected in Ceske Budejovice</strain>
        <tissue evidence="1">Salivary glands</tissue>
    </source>
</reference>
<name>A0A147BDC0_IXORI</name>
<protein>
    <submittedName>
        <fullName evidence="1">Uncharacterized protein</fullName>
    </submittedName>
</protein>